<proteinExistence type="predicted"/>
<accession>A0ABP9C9L0</accession>
<dbReference type="RefSeq" id="WP_307810799.1">
    <property type="nucleotide sequence ID" value="NZ_BAABKQ010000001.1"/>
</dbReference>
<dbReference type="EMBL" id="BAABKQ010000001">
    <property type="protein sequence ID" value="GAA4805558.1"/>
    <property type="molecule type" value="Genomic_DNA"/>
</dbReference>
<evidence type="ECO:0000313" key="2">
    <source>
        <dbReference type="EMBL" id="GAA4805558.1"/>
    </source>
</evidence>
<sequence length="43" mass="4764">MTTVMMTIYILMWPAMAAVVLVLLTVGVVKDIVRAKREGVPFV</sequence>
<organism evidence="2 3">
    <name type="scientific">Tomitella cavernea</name>
    <dbReference type="NCBI Taxonomy" id="1387982"/>
    <lineage>
        <taxon>Bacteria</taxon>
        <taxon>Bacillati</taxon>
        <taxon>Actinomycetota</taxon>
        <taxon>Actinomycetes</taxon>
        <taxon>Mycobacteriales</taxon>
        <taxon>Tomitella</taxon>
    </lineage>
</organism>
<evidence type="ECO:0008006" key="4">
    <source>
        <dbReference type="Google" id="ProtNLM"/>
    </source>
</evidence>
<protein>
    <recommendedName>
        <fullName evidence="4">NADH dehydrogenase subunit 1</fullName>
    </recommendedName>
</protein>
<feature type="transmembrane region" description="Helical" evidence="1">
    <location>
        <begin position="6"/>
        <end position="29"/>
    </location>
</feature>
<keyword evidence="1" id="KW-1133">Transmembrane helix</keyword>
<dbReference type="Proteomes" id="UP001500839">
    <property type="component" value="Unassembled WGS sequence"/>
</dbReference>
<dbReference type="NCBIfam" id="NF038354">
    <property type="entry name" value="trnsprt_adja_43"/>
    <property type="match status" value="1"/>
</dbReference>
<gene>
    <name evidence="2" type="ORF">GCM10023353_05630</name>
</gene>
<comment type="caution">
    <text evidence="2">The sequence shown here is derived from an EMBL/GenBank/DDBJ whole genome shotgun (WGS) entry which is preliminary data.</text>
</comment>
<reference evidence="3" key="1">
    <citation type="journal article" date="2019" name="Int. J. Syst. Evol. Microbiol.">
        <title>The Global Catalogue of Microorganisms (GCM) 10K type strain sequencing project: providing services to taxonomists for standard genome sequencing and annotation.</title>
        <authorList>
            <consortium name="The Broad Institute Genomics Platform"/>
            <consortium name="The Broad Institute Genome Sequencing Center for Infectious Disease"/>
            <person name="Wu L."/>
            <person name="Ma J."/>
        </authorList>
    </citation>
    <scope>NUCLEOTIDE SEQUENCE [LARGE SCALE GENOMIC DNA]</scope>
    <source>
        <strain evidence="3">JCM 18542</strain>
    </source>
</reference>
<keyword evidence="1" id="KW-0472">Membrane</keyword>
<keyword evidence="3" id="KW-1185">Reference proteome</keyword>
<evidence type="ECO:0000256" key="1">
    <source>
        <dbReference type="SAM" id="Phobius"/>
    </source>
</evidence>
<name>A0ABP9C9L0_9ACTN</name>
<dbReference type="InterPro" id="IPR049820">
    <property type="entry name" value="Trnsprt_adja_ssu-like"/>
</dbReference>
<keyword evidence="1" id="KW-0812">Transmembrane</keyword>
<evidence type="ECO:0000313" key="3">
    <source>
        <dbReference type="Proteomes" id="UP001500839"/>
    </source>
</evidence>